<accession>A0AAN7TDC2</accession>
<feature type="compositionally biased region" description="Basic and acidic residues" evidence="7">
    <location>
        <begin position="1"/>
        <end position="13"/>
    </location>
</feature>
<dbReference type="GO" id="GO:0003755">
    <property type="term" value="F:peptidyl-prolyl cis-trans isomerase activity"/>
    <property type="evidence" value="ECO:0007669"/>
    <property type="project" value="UniProtKB-UniRule"/>
</dbReference>
<dbReference type="PROSITE" id="PS50072">
    <property type="entry name" value="CSA_PPIASE_2"/>
    <property type="match status" value="1"/>
</dbReference>
<feature type="domain" description="PPIase cyclophilin-type" evidence="8">
    <location>
        <begin position="62"/>
        <end position="217"/>
    </location>
</feature>
<evidence type="ECO:0000259" key="8">
    <source>
        <dbReference type="PROSITE" id="PS50072"/>
    </source>
</evidence>
<dbReference type="Gene3D" id="2.40.100.10">
    <property type="entry name" value="Cyclophilin-like"/>
    <property type="match status" value="1"/>
</dbReference>
<evidence type="ECO:0000313" key="10">
    <source>
        <dbReference type="Proteomes" id="UP001310890"/>
    </source>
</evidence>
<dbReference type="EC" id="5.2.1.8" evidence="6"/>
<comment type="similarity">
    <text evidence="6">Belongs to the cyclophilin-type PPIase family.</text>
</comment>
<keyword evidence="5 6" id="KW-0413">Isomerase</keyword>
<comment type="catalytic activity">
    <reaction evidence="1 6">
        <text>[protein]-peptidylproline (omega=180) = [protein]-peptidylproline (omega=0)</text>
        <dbReference type="Rhea" id="RHEA:16237"/>
        <dbReference type="Rhea" id="RHEA-COMP:10747"/>
        <dbReference type="Rhea" id="RHEA-COMP:10748"/>
        <dbReference type="ChEBI" id="CHEBI:83833"/>
        <dbReference type="ChEBI" id="CHEBI:83834"/>
        <dbReference type="EC" id="5.2.1.8"/>
    </reaction>
</comment>
<dbReference type="Proteomes" id="UP001310890">
    <property type="component" value="Unassembled WGS sequence"/>
</dbReference>
<keyword evidence="4 6" id="KW-0697">Rotamase</keyword>
<evidence type="ECO:0000256" key="2">
    <source>
        <dbReference type="ARBA" id="ARBA00022574"/>
    </source>
</evidence>
<dbReference type="Pfam" id="PF00160">
    <property type="entry name" value="Pro_isomerase"/>
    <property type="match status" value="1"/>
</dbReference>
<dbReference type="GO" id="GO:0006457">
    <property type="term" value="P:protein folding"/>
    <property type="evidence" value="ECO:0007669"/>
    <property type="project" value="InterPro"/>
</dbReference>
<evidence type="ECO:0000256" key="3">
    <source>
        <dbReference type="ARBA" id="ARBA00022737"/>
    </source>
</evidence>
<dbReference type="FunFam" id="2.40.100.10:FF:000003">
    <property type="entry name" value="Peptidylprolyl isomerase domain and WD repeat-containing 1"/>
    <property type="match status" value="1"/>
</dbReference>
<dbReference type="PANTHER" id="PTHR45625:SF4">
    <property type="entry name" value="PEPTIDYLPROLYL ISOMERASE DOMAIN AND WD REPEAT-CONTAINING PROTEIN 1"/>
    <property type="match status" value="1"/>
</dbReference>
<dbReference type="PRINTS" id="PR00153">
    <property type="entry name" value="CSAPPISMRASE"/>
</dbReference>
<feature type="compositionally biased region" description="Low complexity" evidence="7">
    <location>
        <begin position="18"/>
        <end position="29"/>
    </location>
</feature>
<comment type="function">
    <text evidence="6">PPIases accelerate the folding of proteins. It catalyzes the cis-trans isomerization of proline imidic peptide bonds in oligopeptides.</text>
</comment>
<dbReference type="SUPFAM" id="SSF50891">
    <property type="entry name" value="Cyclophilin-like"/>
    <property type="match status" value="1"/>
</dbReference>
<feature type="region of interest" description="Disordered" evidence="7">
    <location>
        <begin position="1"/>
        <end position="56"/>
    </location>
</feature>
<dbReference type="PANTHER" id="PTHR45625">
    <property type="entry name" value="PEPTIDYL-PROLYL CIS-TRANS ISOMERASE-RELATED"/>
    <property type="match status" value="1"/>
</dbReference>
<evidence type="ECO:0000256" key="7">
    <source>
        <dbReference type="SAM" id="MobiDB-lite"/>
    </source>
</evidence>
<organism evidence="9 10">
    <name type="scientific">Meristemomyces frigidus</name>
    <dbReference type="NCBI Taxonomy" id="1508187"/>
    <lineage>
        <taxon>Eukaryota</taxon>
        <taxon>Fungi</taxon>
        <taxon>Dikarya</taxon>
        <taxon>Ascomycota</taxon>
        <taxon>Pezizomycotina</taxon>
        <taxon>Dothideomycetes</taxon>
        <taxon>Dothideomycetidae</taxon>
        <taxon>Mycosphaerellales</taxon>
        <taxon>Teratosphaeriaceae</taxon>
        <taxon>Meristemomyces</taxon>
    </lineage>
</organism>
<dbReference type="GO" id="GO:0071013">
    <property type="term" value="C:catalytic step 2 spliceosome"/>
    <property type="evidence" value="ECO:0007669"/>
    <property type="project" value="TreeGrafter"/>
</dbReference>
<dbReference type="InterPro" id="IPR020892">
    <property type="entry name" value="Cyclophilin-type_PPIase_CS"/>
</dbReference>
<reference evidence="9" key="1">
    <citation type="submission" date="2023-08" db="EMBL/GenBank/DDBJ databases">
        <title>Black Yeasts Isolated from many extreme environments.</title>
        <authorList>
            <person name="Coleine C."/>
            <person name="Stajich J.E."/>
            <person name="Selbmann L."/>
        </authorList>
    </citation>
    <scope>NUCLEOTIDE SEQUENCE</scope>
    <source>
        <strain evidence="9">CCFEE 5401</strain>
    </source>
</reference>
<dbReference type="PROSITE" id="PS00170">
    <property type="entry name" value="CSA_PPIASE_1"/>
    <property type="match status" value="1"/>
</dbReference>
<gene>
    <name evidence="9" type="primary">CYP1_2</name>
    <name evidence="9" type="ORF">LTR62_006507</name>
</gene>
<proteinExistence type="inferred from homology"/>
<keyword evidence="2" id="KW-0853">WD repeat</keyword>
<dbReference type="EMBL" id="JAVRRL010000058">
    <property type="protein sequence ID" value="KAK5109775.1"/>
    <property type="molecule type" value="Genomic_DNA"/>
</dbReference>
<evidence type="ECO:0000256" key="5">
    <source>
        <dbReference type="ARBA" id="ARBA00023235"/>
    </source>
</evidence>
<comment type="caution">
    <text evidence="9">The sequence shown here is derived from an EMBL/GenBank/DDBJ whole genome shotgun (WGS) entry which is preliminary data.</text>
</comment>
<dbReference type="AlphaFoldDB" id="A0AAN7TDC2"/>
<dbReference type="InterPro" id="IPR029000">
    <property type="entry name" value="Cyclophilin-like_dom_sf"/>
</dbReference>
<keyword evidence="3" id="KW-0677">Repeat</keyword>
<evidence type="ECO:0000313" key="9">
    <source>
        <dbReference type="EMBL" id="KAK5109775.1"/>
    </source>
</evidence>
<protein>
    <recommendedName>
        <fullName evidence="6">Peptidyl-prolyl cis-trans isomerase</fullName>
        <shortName evidence="6">PPIase</shortName>
        <ecNumber evidence="6">5.2.1.8</ecNumber>
    </recommendedName>
</protein>
<evidence type="ECO:0000256" key="1">
    <source>
        <dbReference type="ARBA" id="ARBA00000971"/>
    </source>
</evidence>
<sequence>MDKLKGLFKKDQGNEETSQSQQASSYQQQPVSGSERSAVPATSAGSTGTGAPLGKPQGVVLHTTLGDITIALYSEQTPKAYILQPTITCKNFSELARTGKYDNVIFHRIIPGFMIQGGDPSGTGRGGTSIYGSKFEDEIVPSLRHEDKGTMSMANSGPGTNGSQFFITLGPTPHLNGKHTVFGHVAAGMDVVDKLGSVRTGQGDRPVQEVRIERCDVF</sequence>
<name>A0AAN7TDC2_9PEZI</name>
<dbReference type="InterPro" id="IPR002130">
    <property type="entry name" value="Cyclophilin-type_PPIase_dom"/>
</dbReference>
<evidence type="ECO:0000256" key="4">
    <source>
        <dbReference type="ARBA" id="ARBA00023110"/>
    </source>
</evidence>
<dbReference type="InterPro" id="IPR044666">
    <property type="entry name" value="Cyclophilin_A-like"/>
</dbReference>
<evidence type="ECO:0000256" key="6">
    <source>
        <dbReference type="RuleBase" id="RU363019"/>
    </source>
</evidence>